<feature type="chain" id="PRO_5034675718" description="Acyltransferase 3 domain-containing protein" evidence="2">
    <location>
        <begin position="23"/>
        <end position="608"/>
    </location>
</feature>
<dbReference type="OMA" id="QGQYCKL"/>
<accession>A0A8C6Y4Q7</accession>
<feature type="transmembrane region" description="Helical" evidence="1">
    <location>
        <begin position="328"/>
        <end position="351"/>
    </location>
</feature>
<evidence type="ECO:0000313" key="5">
    <source>
        <dbReference type="Ensembl" id="ENSNNAP00000022590.1"/>
    </source>
</evidence>
<dbReference type="Proteomes" id="UP000694559">
    <property type="component" value="Unplaced"/>
</dbReference>
<keyword evidence="2" id="KW-0732">Signal</keyword>
<keyword evidence="1" id="KW-1133">Transmembrane helix</keyword>
<dbReference type="Ensembl" id="ENSNNAT00000023676.1">
    <property type="protein sequence ID" value="ENSNNAP00000022590.1"/>
    <property type="gene ID" value="ENSNNAG00000014870.1"/>
</dbReference>
<evidence type="ECO:0008006" key="7">
    <source>
        <dbReference type="Google" id="ProtNLM"/>
    </source>
</evidence>
<feature type="transmembrane region" description="Helical" evidence="1">
    <location>
        <begin position="518"/>
        <end position="536"/>
    </location>
</feature>
<feature type="signal peptide" evidence="2">
    <location>
        <begin position="1"/>
        <end position="22"/>
    </location>
</feature>
<feature type="domain" description="Nose resistant-to-fluoxetine protein N-terminal" evidence="4">
    <location>
        <begin position="34"/>
        <end position="83"/>
    </location>
</feature>
<dbReference type="OrthoDB" id="118951at2759"/>
<feature type="transmembrane region" description="Helical" evidence="1">
    <location>
        <begin position="363"/>
        <end position="383"/>
    </location>
</feature>
<evidence type="ECO:0000256" key="2">
    <source>
        <dbReference type="SAM" id="SignalP"/>
    </source>
</evidence>
<feature type="transmembrane region" description="Helical" evidence="1">
    <location>
        <begin position="270"/>
        <end position="293"/>
    </location>
</feature>
<reference evidence="5" key="1">
    <citation type="submission" date="2025-08" db="UniProtKB">
        <authorList>
            <consortium name="Ensembl"/>
        </authorList>
    </citation>
    <scope>IDENTIFICATION</scope>
</reference>
<feature type="transmembrane region" description="Helical" evidence="1">
    <location>
        <begin position="548"/>
        <end position="570"/>
    </location>
</feature>
<dbReference type="PANTHER" id="PTHR11161">
    <property type="entry name" value="O-ACYLTRANSFERASE"/>
    <property type="match status" value="1"/>
</dbReference>
<reference evidence="5" key="2">
    <citation type="submission" date="2025-09" db="UniProtKB">
        <authorList>
            <consortium name="Ensembl"/>
        </authorList>
    </citation>
    <scope>IDENTIFICATION</scope>
</reference>
<evidence type="ECO:0000259" key="3">
    <source>
        <dbReference type="Pfam" id="PF01757"/>
    </source>
</evidence>
<evidence type="ECO:0000259" key="4">
    <source>
        <dbReference type="Pfam" id="PF20146"/>
    </source>
</evidence>
<keyword evidence="6" id="KW-1185">Reference proteome</keyword>
<organism evidence="5 6">
    <name type="scientific">Naja naja</name>
    <name type="common">Indian cobra</name>
    <dbReference type="NCBI Taxonomy" id="35670"/>
    <lineage>
        <taxon>Eukaryota</taxon>
        <taxon>Metazoa</taxon>
        <taxon>Chordata</taxon>
        <taxon>Craniata</taxon>
        <taxon>Vertebrata</taxon>
        <taxon>Euteleostomi</taxon>
        <taxon>Lepidosauria</taxon>
        <taxon>Squamata</taxon>
        <taxon>Bifurcata</taxon>
        <taxon>Unidentata</taxon>
        <taxon>Episquamata</taxon>
        <taxon>Toxicofera</taxon>
        <taxon>Serpentes</taxon>
        <taxon>Colubroidea</taxon>
        <taxon>Elapidae</taxon>
        <taxon>Elapinae</taxon>
        <taxon>Naja</taxon>
    </lineage>
</organism>
<feature type="transmembrane region" description="Helical" evidence="1">
    <location>
        <begin position="130"/>
        <end position="152"/>
    </location>
</feature>
<feature type="transmembrane region" description="Helical" evidence="1">
    <location>
        <begin position="489"/>
        <end position="512"/>
    </location>
</feature>
<name>A0A8C6Y4Q7_NAJNA</name>
<feature type="transmembrane region" description="Helical" evidence="1">
    <location>
        <begin position="403"/>
        <end position="427"/>
    </location>
</feature>
<dbReference type="InterPro" id="IPR002656">
    <property type="entry name" value="Acyl_transf_3_dom"/>
</dbReference>
<keyword evidence="1" id="KW-0472">Membrane</keyword>
<evidence type="ECO:0000256" key="1">
    <source>
        <dbReference type="SAM" id="Phobius"/>
    </source>
</evidence>
<dbReference type="InterPro" id="IPR006621">
    <property type="entry name" value="Nose-resist-to-fluoxetine_N"/>
</dbReference>
<dbReference type="PANTHER" id="PTHR11161:SF0">
    <property type="entry name" value="O-ACYLTRANSFERASE LIKE PROTEIN"/>
    <property type="match status" value="1"/>
</dbReference>
<protein>
    <recommendedName>
        <fullName evidence="7">Acyltransferase 3 domain-containing protein</fullName>
    </recommendedName>
</protein>
<dbReference type="Pfam" id="PF01757">
    <property type="entry name" value="Acyl_transf_3"/>
    <property type="match status" value="1"/>
</dbReference>
<dbReference type="AlphaFoldDB" id="A0A8C6Y4Q7"/>
<dbReference type="GO" id="GO:0016747">
    <property type="term" value="F:acyltransferase activity, transferring groups other than amino-acyl groups"/>
    <property type="evidence" value="ECO:0007669"/>
    <property type="project" value="InterPro"/>
</dbReference>
<feature type="domain" description="Acyltransferase 3" evidence="3">
    <location>
        <begin position="229"/>
        <end position="430"/>
    </location>
</feature>
<sequence length="608" mass="69469">MESSLSFIFIVSLSISIHCGWRCSIIQPPCFDITVYDSVGKYSSNILNGNVDRLGSYTECISAEAPSGKFCGQYCKLQLQQVICHTDNANIFKFKSTSFLLPFPSLFALNATISFSSVARCAKDLSTIDAFTGICLFISVLFIILLVAGTLYKKALPLGTASRQCLVDGTPRRPCLWERTGRSESDAGRRRSRKYPGPKPCRTLYVCFSLQKNLPAIWMTQSSQDVSLALNGLRSLSLLWVISGHTSQMMAWQNLDNTLEWEAKVLKNPIYIYSQSGPFYLGIDTFFIISGLLSSRSFLKMVDCSEKDINFYIALKYLWNRFLRLQPLHMYSVCVLVGLYSVTPWGALWEFLKLEVENCRRMWWTNLLLINNFICNGWTWYLANDFQFHVITPLLVFLSSRKCWLVISGIFLFLATFTVTALLSFFYRLPVTNPHDMRQMSTVMHFLEYYSKPYCLTKVIKRSGSTNTQNSPASQKAIILLFEENNESLLLRVLCWFPLPGFINTILSWSVWTVVARISFACYLVHPVMILLYNGLQETLIHYSDINLFYLFLGHCLMTFMVGLALTVMVEAPLQKLKCLWLTPLRPARDSNHRTANLSDQQAQRLSH</sequence>
<evidence type="ECO:0000313" key="6">
    <source>
        <dbReference type="Proteomes" id="UP000694559"/>
    </source>
</evidence>
<dbReference type="GeneTree" id="ENSGT00530000063340"/>
<dbReference type="InterPro" id="IPR052728">
    <property type="entry name" value="O2_lipid_transport_reg"/>
</dbReference>
<keyword evidence="1" id="KW-0812">Transmembrane</keyword>
<proteinExistence type="predicted"/>
<dbReference type="Pfam" id="PF20146">
    <property type="entry name" value="NRF"/>
    <property type="match status" value="1"/>
</dbReference>